<organism evidence="3">
    <name type="scientific">Selaginella moellendorffii</name>
    <name type="common">Spikemoss</name>
    <dbReference type="NCBI Taxonomy" id="88036"/>
    <lineage>
        <taxon>Eukaryota</taxon>
        <taxon>Viridiplantae</taxon>
        <taxon>Streptophyta</taxon>
        <taxon>Embryophyta</taxon>
        <taxon>Tracheophyta</taxon>
        <taxon>Lycopodiopsida</taxon>
        <taxon>Selaginellales</taxon>
        <taxon>Selaginellaceae</taxon>
        <taxon>Selaginella</taxon>
    </lineage>
</organism>
<evidence type="ECO:0000256" key="1">
    <source>
        <dbReference type="SAM" id="MobiDB-lite"/>
    </source>
</evidence>
<proteinExistence type="predicted"/>
<keyword evidence="3" id="KW-1185">Reference proteome</keyword>
<dbReference type="AlphaFoldDB" id="D8RB63"/>
<protein>
    <submittedName>
        <fullName evidence="2">Uncharacterized protein</fullName>
    </submittedName>
</protein>
<dbReference type="Gramene" id="EFJ30439">
    <property type="protein sequence ID" value="EFJ30439"/>
    <property type="gene ID" value="SELMODRAFT_409350"/>
</dbReference>
<dbReference type="InParanoid" id="D8RB63"/>
<reference evidence="2 3" key="1">
    <citation type="journal article" date="2011" name="Science">
        <title>The Selaginella genome identifies genetic changes associated with the evolution of vascular plants.</title>
        <authorList>
            <person name="Banks J.A."/>
            <person name="Nishiyama T."/>
            <person name="Hasebe M."/>
            <person name="Bowman J.L."/>
            <person name="Gribskov M."/>
            <person name="dePamphilis C."/>
            <person name="Albert V.A."/>
            <person name="Aono N."/>
            <person name="Aoyama T."/>
            <person name="Ambrose B.A."/>
            <person name="Ashton N.W."/>
            <person name="Axtell M.J."/>
            <person name="Barker E."/>
            <person name="Barker M.S."/>
            <person name="Bennetzen J.L."/>
            <person name="Bonawitz N.D."/>
            <person name="Chapple C."/>
            <person name="Cheng C."/>
            <person name="Correa L.G."/>
            <person name="Dacre M."/>
            <person name="DeBarry J."/>
            <person name="Dreyer I."/>
            <person name="Elias M."/>
            <person name="Engstrom E.M."/>
            <person name="Estelle M."/>
            <person name="Feng L."/>
            <person name="Finet C."/>
            <person name="Floyd S.K."/>
            <person name="Frommer W.B."/>
            <person name="Fujita T."/>
            <person name="Gramzow L."/>
            <person name="Gutensohn M."/>
            <person name="Harholt J."/>
            <person name="Hattori M."/>
            <person name="Heyl A."/>
            <person name="Hirai T."/>
            <person name="Hiwatashi Y."/>
            <person name="Ishikawa M."/>
            <person name="Iwata M."/>
            <person name="Karol K.G."/>
            <person name="Koehler B."/>
            <person name="Kolukisaoglu U."/>
            <person name="Kubo M."/>
            <person name="Kurata T."/>
            <person name="Lalonde S."/>
            <person name="Li K."/>
            <person name="Li Y."/>
            <person name="Litt A."/>
            <person name="Lyons E."/>
            <person name="Manning G."/>
            <person name="Maruyama T."/>
            <person name="Michael T.P."/>
            <person name="Mikami K."/>
            <person name="Miyazaki S."/>
            <person name="Morinaga S."/>
            <person name="Murata T."/>
            <person name="Mueller-Roeber B."/>
            <person name="Nelson D.R."/>
            <person name="Obara M."/>
            <person name="Oguri Y."/>
            <person name="Olmstead R.G."/>
            <person name="Onodera N."/>
            <person name="Petersen B.L."/>
            <person name="Pils B."/>
            <person name="Prigge M."/>
            <person name="Rensing S.A."/>
            <person name="Riano-Pachon D.M."/>
            <person name="Roberts A.W."/>
            <person name="Sato Y."/>
            <person name="Scheller H.V."/>
            <person name="Schulz B."/>
            <person name="Schulz C."/>
            <person name="Shakirov E.V."/>
            <person name="Shibagaki N."/>
            <person name="Shinohara N."/>
            <person name="Shippen D.E."/>
            <person name="Soerensen I."/>
            <person name="Sotooka R."/>
            <person name="Sugimoto N."/>
            <person name="Sugita M."/>
            <person name="Sumikawa N."/>
            <person name="Tanurdzic M."/>
            <person name="Theissen G."/>
            <person name="Ulvskov P."/>
            <person name="Wakazuki S."/>
            <person name="Weng J.K."/>
            <person name="Willats W.W."/>
            <person name="Wipf D."/>
            <person name="Wolf P.G."/>
            <person name="Yang L."/>
            <person name="Zimmer A.D."/>
            <person name="Zhu Q."/>
            <person name="Mitros T."/>
            <person name="Hellsten U."/>
            <person name="Loque D."/>
            <person name="Otillar R."/>
            <person name="Salamov A."/>
            <person name="Schmutz J."/>
            <person name="Shapiro H."/>
            <person name="Lindquist E."/>
            <person name="Lucas S."/>
            <person name="Rokhsar D."/>
            <person name="Grigoriev I.V."/>
        </authorList>
    </citation>
    <scope>NUCLEOTIDE SEQUENCE [LARGE SCALE GENOMIC DNA]</scope>
</reference>
<name>D8RB63_SELML</name>
<feature type="region of interest" description="Disordered" evidence="1">
    <location>
        <begin position="25"/>
        <end position="45"/>
    </location>
</feature>
<evidence type="ECO:0000313" key="3">
    <source>
        <dbReference type="Proteomes" id="UP000001514"/>
    </source>
</evidence>
<evidence type="ECO:0000313" key="2">
    <source>
        <dbReference type="EMBL" id="EFJ30439.1"/>
    </source>
</evidence>
<dbReference type="Proteomes" id="UP000001514">
    <property type="component" value="Unassembled WGS sequence"/>
</dbReference>
<dbReference type="EMBL" id="GL377575">
    <property type="protein sequence ID" value="EFJ30439.1"/>
    <property type="molecule type" value="Genomic_DNA"/>
</dbReference>
<gene>
    <name evidence="2" type="ORF">SELMODRAFT_409350</name>
</gene>
<dbReference type="KEGG" id="smo:SELMODRAFT_409350"/>
<sequence length="123" mass="14447">MDSTVIIRPPWTMKLTRSSLRLLTTSMESPRQRHSQPSIAHLDSSEVHGREVSSFLSLVSSPFPDRPLFVQTWSLRHLPKLLNAYDRRDRAQNKVRFTVQEKKEHKQRLLAREKLREETWGGD</sequence>
<accession>D8RB63</accession>
<dbReference type="HOGENOM" id="CLU_2268467_0_0_1"/>